<name>A0ABV7CZ21_9BACI</name>
<dbReference type="InterPro" id="IPR010343">
    <property type="entry name" value="ArAE_1"/>
</dbReference>
<keyword evidence="4 6" id="KW-1133">Transmembrane helix</keyword>
<evidence type="ECO:0000313" key="7">
    <source>
        <dbReference type="EMBL" id="MFC3041358.1"/>
    </source>
</evidence>
<comment type="caution">
    <text evidence="7">The sequence shown here is derived from an EMBL/GenBank/DDBJ whole genome shotgun (WGS) entry which is preliminary data.</text>
</comment>
<organism evidence="7 8">
    <name type="scientific">Virgibacillus xinjiangensis</name>
    <dbReference type="NCBI Taxonomy" id="393090"/>
    <lineage>
        <taxon>Bacteria</taxon>
        <taxon>Bacillati</taxon>
        <taxon>Bacillota</taxon>
        <taxon>Bacilli</taxon>
        <taxon>Bacillales</taxon>
        <taxon>Bacillaceae</taxon>
        <taxon>Virgibacillus</taxon>
    </lineage>
</organism>
<gene>
    <name evidence="7" type="ORF">ACFOGI_14010</name>
</gene>
<proteinExistence type="predicted"/>
<dbReference type="PANTHER" id="PTHR30509">
    <property type="entry name" value="P-HYDROXYBENZOIC ACID EFFLUX PUMP SUBUNIT-RELATED"/>
    <property type="match status" value="1"/>
</dbReference>
<evidence type="ECO:0000256" key="2">
    <source>
        <dbReference type="ARBA" id="ARBA00022475"/>
    </source>
</evidence>
<reference evidence="8" key="1">
    <citation type="journal article" date="2019" name="Int. J. Syst. Evol. Microbiol.">
        <title>The Global Catalogue of Microorganisms (GCM) 10K type strain sequencing project: providing services to taxonomists for standard genome sequencing and annotation.</title>
        <authorList>
            <consortium name="The Broad Institute Genomics Platform"/>
            <consortium name="The Broad Institute Genome Sequencing Center for Infectious Disease"/>
            <person name="Wu L."/>
            <person name="Ma J."/>
        </authorList>
    </citation>
    <scope>NUCLEOTIDE SEQUENCE [LARGE SCALE GENOMIC DNA]</scope>
    <source>
        <strain evidence="8">KCTC 13128</strain>
    </source>
</reference>
<keyword evidence="8" id="KW-1185">Reference proteome</keyword>
<evidence type="ECO:0000256" key="3">
    <source>
        <dbReference type="ARBA" id="ARBA00022692"/>
    </source>
</evidence>
<keyword evidence="2" id="KW-1003">Cell membrane</keyword>
<dbReference type="RefSeq" id="WP_390273815.1">
    <property type="nucleotide sequence ID" value="NZ_JBHRSA010000049.1"/>
</dbReference>
<evidence type="ECO:0000256" key="4">
    <source>
        <dbReference type="ARBA" id="ARBA00022989"/>
    </source>
</evidence>
<feature type="transmembrane region" description="Helical" evidence="6">
    <location>
        <begin position="124"/>
        <end position="146"/>
    </location>
</feature>
<sequence>MKKFPFIGTRIIKTGVAIFFTALICDQLGWPPVFAVITAIVTIEPTVSDSIKKGIVRFPASAIGSAYAVLFISLLGDSPLTYTLAAVLTIATCVRLKLHAGLLVATLTAVAMVEVIHTNYLVSFFIRLGTTTVGLLISTIVNFFVLPPDYREDIANHIQSMSMRTGSVIEKVFGDILNGKMDQVTAERNLAAQVTNEIRRTETLIRFQKEEAKFHPLAGNEQTEFDHAQNQLLQLRMIHYHMNNIINTPLIIHKWSKEEKEIILHAVKELANVMQRGTHFDISKYEKEMNLLTELFWEDNEELTKNNKEHPTKFPPELIILYELLTIYELASEFYRGSPNKENPAQQVKKDSLS</sequence>
<dbReference type="Proteomes" id="UP001595279">
    <property type="component" value="Unassembled WGS sequence"/>
</dbReference>
<protein>
    <submittedName>
        <fullName evidence="7">Aromatic acid exporter family protein</fullName>
    </submittedName>
</protein>
<dbReference type="Pfam" id="PF06081">
    <property type="entry name" value="ArAE_1"/>
    <property type="match status" value="1"/>
</dbReference>
<accession>A0ABV7CZ21</accession>
<keyword evidence="3 6" id="KW-0812">Transmembrane</keyword>
<keyword evidence="5 6" id="KW-0472">Membrane</keyword>
<dbReference type="EMBL" id="JBHRSA010000049">
    <property type="protein sequence ID" value="MFC3041358.1"/>
    <property type="molecule type" value="Genomic_DNA"/>
</dbReference>
<feature type="transmembrane region" description="Helical" evidence="6">
    <location>
        <begin position="98"/>
        <end position="118"/>
    </location>
</feature>
<evidence type="ECO:0000256" key="5">
    <source>
        <dbReference type="ARBA" id="ARBA00023136"/>
    </source>
</evidence>
<evidence type="ECO:0000256" key="6">
    <source>
        <dbReference type="SAM" id="Phobius"/>
    </source>
</evidence>
<comment type="subcellular location">
    <subcellularLocation>
        <location evidence="1">Cell membrane</location>
        <topology evidence="1">Multi-pass membrane protein</topology>
    </subcellularLocation>
</comment>
<evidence type="ECO:0000313" key="8">
    <source>
        <dbReference type="Proteomes" id="UP001595279"/>
    </source>
</evidence>
<evidence type="ECO:0000256" key="1">
    <source>
        <dbReference type="ARBA" id="ARBA00004651"/>
    </source>
</evidence>
<feature type="transmembrane region" description="Helical" evidence="6">
    <location>
        <begin position="66"/>
        <end position="91"/>
    </location>
</feature>
<dbReference type="PANTHER" id="PTHR30509:SF9">
    <property type="entry name" value="MULTIDRUG RESISTANCE PROTEIN MDTO"/>
    <property type="match status" value="1"/>
</dbReference>